<gene>
    <name evidence="7" type="ORF">EB796_009699</name>
</gene>
<dbReference type="Proteomes" id="UP000593567">
    <property type="component" value="Unassembled WGS sequence"/>
</dbReference>
<evidence type="ECO:0000256" key="3">
    <source>
        <dbReference type="ARBA" id="ARBA00023242"/>
    </source>
</evidence>
<dbReference type="InterPro" id="IPR036390">
    <property type="entry name" value="WH_DNA-bd_sf"/>
</dbReference>
<dbReference type="EMBL" id="VXIV02001548">
    <property type="protein sequence ID" value="KAF6031977.1"/>
    <property type="molecule type" value="Genomic_DNA"/>
</dbReference>
<dbReference type="PRINTS" id="PR00053">
    <property type="entry name" value="FORKHEAD"/>
</dbReference>
<dbReference type="InterPro" id="IPR018122">
    <property type="entry name" value="TF_fork_head_CS_1"/>
</dbReference>
<feature type="compositionally biased region" description="Basic and acidic residues" evidence="5">
    <location>
        <begin position="78"/>
        <end position="87"/>
    </location>
</feature>
<keyword evidence="3 4" id="KW-0539">Nucleus</keyword>
<evidence type="ECO:0000256" key="4">
    <source>
        <dbReference type="PROSITE-ProRule" id="PRU00089"/>
    </source>
</evidence>
<dbReference type="PROSITE" id="PS00657">
    <property type="entry name" value="FORK_HEAD_1"/>
    <property type="match status" value="1"/>
</dbReference>
<reference evidence="7" key="1">
    <citation type="submission" date="2020-06" db="EMBL/GenBank/DDBJ databases">
        <title>Draft genome of Bugula neritina, a colonial animal packing powerful symbionts and potential medicines.</title>
        <authorList>
            <person name="Rayko M."/>
        </authorList>
    </citation>
    <scope>NUCLEOTIDE SEQUENCE [LARGE SCALE GENOMIC DNA]</scope>
    <source>
        <strain evidence="7">Kwan_BN1</strain>
    </source>
</reference>
<evidence type="ECO:0000313" key="8">
    <source>
        <dbReference type="Proteomes" id="UP000593567"/>
    </source>
</evidence>
<dbReference type="PROSITE" id="PS50039">
    <property type="entry name" value="FORK_HEAD_3"/>
    <property type="match status" value="1"/>
</dbReference>
<evidence type="ECO:0000256" key="2">
    <source>
        <dbReference type="ARBA" id="ARBA00023125"/>
    </source>
</evidence>
<dbReference type="PANTHER" id="PTHR46262:SF2">
    <property type="entry name" value="FORKHEAD BOX PROTEIN BINIOU"/>
    <property type="match status" value="1"/>
</dbReference>
<feature type="compositionally biased region" description="Polar residues" evidence="5">
    <location>
        <begin position="40"/>
        <end position="53"/>
    </location>
</feature>
<evidence type="ECO:0000256" key="1">
    <source>
        <dbReference type="ARBA" id="ARBA00004123"/>
    </source>
</evidence>
<dbReference type="GO" id="GO:0000981">
    <property type="term" value="F:DNA-binding transcription factor activity, RNA polymerase II-specific"/>
    <property type="evidence" value="ECO:0007669"/>
    <property type="project" value="TreeGrafter"/>
</dbReference>
<dbReference type="Gene3D" id="1.10.10.10">
    <property type="entry name" value="Winged helix-like DNA-binding domain superfamily/Winged helix DNA-binding domain"/>
    <property type="match status" value="1"/>
</dbReference>
<dbReference type="SUPFAM" id="SSF46785">
    <property type="entry name" value="Winged helix' DNA-binding domain"/>
    <property type="match status" value="1"/>
</dbReference>
<sequence>MLHVSRKDSIKLDNSTASTDRHHVTSSEFHPFVTKHEAQSEFTSKQETQTYQKPSAEDEESVGEDANSDKASVSGDSISEKKKCVSGRRQEKPPYSYIALIVMAIQSTPTKQCTLSEIYSYLQQRFSFFRGSYQGWKNSVRHNLSLNECFIKLPKGLGRPGKGHYWTIDPSAEFMFEEGSFRRRPRGFRRKCQAIKPYSSHSFGGYDWPNAGAHYDQSLIHHSGTHATPQYYSPYSAAPVVDNRSYGWYKQPISPPESLNVLAQNAQFENTGAYSCHLAQNQQASELQQYQMEFFNSMRFAGAPQTNTPCTTNNKLDLVGTSYHKNPSAAAYFRSSSNGIAASNNIHSFPTPPPAMSTYYDSKCVPTLPGL</sequence>
<name>A0A7J7K192_BUGNE</name>
<dbReference type="OrthoDB" id="5402974at2759"/>
<evidence type="ECO:0000259" key="6">
    <source>
        <dbReference type="PROSITE" id="PS50039"/>
    </source>
</evidence>
<dbReference type="InterPro" id="IPR051770">
    <property type="entry name" value="Forkhead_box_regulator"/>
</dbReference>
<proteinExistence type="predicted"/>
<dbReference type="InterPro" id="IPR001766">
    <property type="entry name" value="Fork_head_dom"/>
</dbReference>
<comment type="caution">
    <text evidence="7">The sequence shown here is derived from an EMBL/GenBank/DDBJ whole genome shotgun (WGS) entry which is preliminary data.</text>
</comment>
<keyword evidence="2 4" id="KW-0238">DNA-binding</keyword>
<dbReference type="PANTHER" id="PTHR46262">
    <property type="entry name" value="FORKHEAD BOX PROTEIN BINIOU"/>
    <property type="match status" value="1"/>
</dbReference>
<dbReference type="PROSITE" id="PS00658">
    <property type="entry name" value="FORK_HEAD_2"/>
    <property type="match status" value="1"/>
</dbReference>
<evidence type="ECO:0000313" key="7">
    <source>
        <dbReference type="EMBL" id="KAF6031977.1"/>
    </source>
</evidence>
<dbReference type="FunFam" id="1.10.10.10:FF:000071">
    <property type="entry name" value="Forkhead box F1"/>
    <property type="match status" value="1"/>
</dbReference>
<organism evidence="7 8">
    <name type="scientific">Bugula neritina</name>
    <name type="common">Brown bryozoan</name>
    <name type="synonym">Sertularia neritina</name>
    <dbReference type="NCBI Taxonomy" id="10212"/>
    <lineage>
        <taxon>Eukaryota</taxon>
        <taxon>Metazoa</taxon>
        <taxon>Spiralia</taxon>
        <taxon>Lophotrochozoa</taxon>
        <taxon>Bryozoa</taxon>
        <taxon>Gymnolaemata</taxon>
        <taxon>Cheilostomatida</taxon>
        <taxon>Flustrina</taxon>
        <taxon>Buguloidea</taxon>
        <taxon>Bugulidae</taxon>
        <taxon>Bugula</taxon>
    </lineage>
</organism>
<comment type="subcellular location">
    <subcellularLocation>
        <location evidence="1 4">Nucleus</location>
    </subcellularLocation>
</comment>
<dbReference type="InterPro" id="IPR030456">
    <property type="entry name" value="TF_fork_head_CS_2"/>
</dbReference>
<keyword evidence="8" id="KW-1185">Reference proteome</keyword>
<dbReference type="Pfam" id="PF00250">
    <property type="entry name" value="Forkhead"/>
    <property type="match status" value="1"/>
</dbReference>
<feature type="region of interest" description="Disordered" evidence="5">
    <location>
        <begin position="1"/>
        <end position="87"/>
    </location>
</feature>
<dbReference type="SMART" id="SM00339">
    <property type="entry name" value="FH"/>
    <property type="match status" value="1"/>
</dbReference>
<feature type="DNA-binding region" description="Fork-head" evidence="4">
    <location>
        <begin position="92"/>
        <end position="186"/>
    </location>
</feature>
<protein>
    <submittedName>
        <fullName evidence="7">FOXF1</fullName>
    </submittedName>
</protein>
<evidence type="ECO:0000256" key="5">
    <source>
        <dbReference type="SAM" id="MobiDB-lite"/>
    </source>
</evidence>
<dbReference type="GO" id="GO:0005634">
    <property type="term" value="C:nucleus"/>
    <property type="evidence" value="ECO:0007669"/>
    <property type="project" value="UniProtKB-SubCell"/>
</dbReference>
<dbReference type="GO" id="GO:0000978">
    <property type="term" value="F:RNA polymerase II cis-regulatory region sequence-specific DNA binding"/>
    <property type="evidence" value="ECO:0007669"/>
    <property type="project" value="TreeGrafter"/>
</dbReference>
<dbReference type="CDD" id="cd20020">
    <property type="entry name" value="FH_FOXF"/>
    <property type="match status" value="1"/>
</dbReference>
<accession>A0A7J7K192</accession>
<feature type="domain" description="Fork-head" evidence="6">
    <location>
        <begin position="92"/>
        <end position="186"/>
    </location>
</feature>
<dbReference type="AlphaFoldDB" id="A0A7J7K192"/>
<dbReference type="InterPro" id="IPR036388">
    <property type="entry name" value="WH-like_DNA-bd_sf"/>
</dbReference>
<dbReference type="GO" id="GO:0009887">
    <property type="term" value="P:animal organ morphogenesis"/>
    <property type="evidence" value="ECO:0007669"/>
    <property type="project" value="TreeGrafter"/>
</dbReference>
<feature type="compositionally biased region" description="Basic and acidic residues" evidence="5">
    <location>
        <begin position="1"/>
        <end position="11"/>
    </location>
</feature>